<proteinExistence type="inferred from homology"/>
<feature type="transmembrane region" description="Helical" evidence="6">
    <location>
        <begin position="12"/>
        <end position="32"/>
    </location>
</feature>
<comment type="caution">
    <text evidence="8">The sequence shown here is derived from an EMBL/GenBank/DDBJ whole genome shotgun (WGS) entry which is preliminary data.</text>
</comment>
<feature type="compositionally biased region" description="Low complexity" evidence="7">
    <location>
        <begin position="304"/>
        <end position="329"/>
    </location>
</feature>
<dbReference type="RefSeq" id="WP_345559565.1">
    <property type="nucleotide sequence ID" value="NZ_BAABIK010000061.1"/>
</dbReference>
<evidence type="ECO:0000256" key="7">
    <source>
        <dbReference type="SAM" id="MobiDB-lite"/>
    </source>
</evidence>
<evidence type="ECO:0000313" key="9">
    <source>
        <dbReference type="Proteomes" id="UP001499993"/>
    </source>
</evidence>
<feature type="compositionally biased region" description="Gly residues" evidence="7">
    <location>
        <begin position="267"/>
        <end position="303"/>
    </location>
</feature>
<keyword evidence="9" id="KW-1185">Reference proteome</keyword>
<dbReference type="PROSITE" id="PS50895">
    <property type="entry name" value="SURF1"/>
    <property type="match status" value="1"/>
</dbReference>
<dbReference type="InterPro" id="IPR002994">
    <property type="entry name" value="Surf1/Shy1"/>
</dbReference>
<dbReference type="EMBL" id="BAABIK010000061">
    <property type="protein sequence ID" value="GAA4959242.1"/>
    <property type="molecule type" value="Genomic_DNA"/>
</dbReference>
<gene>
    <name evidence="8" type="ORF">GCM10023224_51490</name>
</gene>
<reference evidence="9" key="1">
    <citation type="journal article" date="2019" name="Int. J. Syst. Evol. Microbiol.">
        <title>The Global Catalogue of Microorganisms (GCM) 10K type strain sequencing project: providing services to taxonomists for standard genome sequencing and annotation.</title>
        <authorList>
            <consortium name="The Broad Institute Genomics Platform"/>
            <consortium name="The Broad Institute Genome Sequencing Center for Infectious Disease"/>
            <person name="Wu L."/>
            <person name="Ma J."/>
        </authorList>
    </citation>
    <scope>NUCLEOTIDE SEQUENCE [LARGE SCALE GENOMIC DNA]</scope>
    <source>
        <strain evidence="9">JCM 18123</strain>
    </source>
</reference>
<protein>
    <recommendedName>
        <fullName evidence="6">SURF1-like protein</fullName>
    </recommendedName>
</protein>
<dbReference type="PANTHER" id="PTHR23427:SF2">
    <property type="entry name" value="SURFEIT LOCUS PROTEIN 1"/>
    <property type="match status" value="1"/>
</dbReference>
<evidence type="ECO:0000256" key="3">
    <source>
        <dbReference type="ARBA" id="ARBA00022692"/>
    </source>
</evidence>
<evidence type="ECO:0000313" key="8">
    <source>
        <dbReference type="EMBL" id="GAA4959242.1"/>
    </source>
</evidence>
<keyword evidence="5 6" id="KW-0472">Membrane</keyword>
<evidence type="ECO:0000256" key="6">
    <source>
        <dbReference type="RuleBase" id="RU363076"/>
    </source>
</evidence>
<dbReference type="Proteomes" id="UP001499993">
    <property type="component" value="Unassembled WGS sequence"/>
</dbReference>
<feature type="compositionally biased region" description="Basic and acidic residues" evidence="7">
    <location>
        <begin position="330"/>
        <end position="349"/>
    </location>
</feature>
<comment type="similarity">
    <text evidence="2 6">Belongs to the SURF1 family.</text>
</comment>
<comment type="subcellular location">
    <subcellularLocation>
        <location evidence="6">Cell membrane</location>
        <topology evidence="6">Multi-pass membrane protein</topology>
    </subcellularLocation>
    <subcellularLocation>
        <location evidence="1">Membrane</location>
    </subcellularLocation>
</comment>
<feature type="compositionally biased region" description="Low complexity" evidence="7">
    <location>
        <begin position="254"/>
        <end position="266"/>
    </location>
</feature>
<evidence type="ECO:0000256" key="4">
    <source>
        <dbReference type="ARBA" id="ARBA00022989"/>
    </source>
</evidence>
<name>A0ABP9H127_9ACTN</name>
<keyword evidence="6" id="KW-1003">Cell membrane</keyword>
<organism evidence="8 9">
    <name type="scientific">Streptomonospora halophila</name>
    <dbReference type="NCBI Taxonomy" id="427369"/>
    <lineage>
        <taxon>Bacteria</taxon>
        <taxon>Bacillati</taxon>
        <taxon>Actinomycetota</taxon>
        <taxon>Actinomycetes</taxon>
        <taxon>Streptosporangiales</taxon>
        <taxon>Nocardiopsidaceae</taxon>
        <taxon>Streptomonospora</taxon>
    </lineage>
</organism>
<evidence type="ECO:0000256" key="1">
    <source>
        <dbReference type="ARBA" id="ARBA00004370"/>
    </source>
</evidence>
<evidence type="ECO:0000256" key="2">
    <source>
        <dbReference type="ARBA" id="ARBA00007165"/>
    </source>
</evidence>
<evidence type="ECO:0000256" key="5">
    <source>
        <dbReference type="ARBA" id="ARBA00023136"/>
    </source>
</evidence>
<dbReference type="InterPro" id="IPR045214">
    <property type="entry name" value="Surf1/Surf4"/>
</dbReference>
<dbReference type="CDD" id="cd06662">
    <property type="entry name" value="SURF1"/>
    <property type="match status" value="1"/>
</dbReference>
<keyword evidence="4 6" id="KW-1133">Transmembrane helix</keyword>
<feature type="transmembrane region" description="Helical" evidence="6">
    <location>
        <begin position="217"/>
        <end position="237"/>
    </location>
</feature>
<dbReference type="Pfam" id="PF02104">
    <property type="entry name" value="SURF1"/>
    <property type="match status" value="1"/>
</dbReference>
<sequence length="349" mass="36170">MLRILLSPRMLAFHALVALIVPSFIWLGFWQLHRWEDKSAAVALQEANMAAAPVPVDRLASPSEEVSAAEQWRRVTATGRYDAEHELLVRNRDGSGGVGLHVLTPLVTGDGTALLVNRGWIEQPPTATTRPDVPAPPEGRVTVTGRLRSGESEESTGIRVRDGLPEGQIMLIDVDRIAGDLPYPVYGGYAELTEQRPAASDRPEPVSPPELNTGMNLSYAVQWWIFTVIAIGGWVFLMRQEVAEARSGGEGPEDPGSGTGAEAPSGDGAGGGGPGGGTPDDGGSVGGSDDGGSGGGSDGGGADDGAPGRPQGAGSREAGAAAEAAARTAPDAREQARPDRRSPHADART</sequence>
<dbReference type="PANTHER" id="PTHR23427">
    <property type="entry name" value="SURFEIT LOCUS PROTEIN"/>
    <property type="match status" value="1"/>
</dbReference>
<keyword evidence="3 6" id="KW-0812">Transmembrane</keyword>
<feature type="region of interest" description="Disordered" evidence="7">
    <location>
        <begin position="246"/>
        <end position="349"/>
    </location>
</feature>
<accession>A0ABP9H127</accession>